<name>A0ABU7M1T3_9PROT</name>
<feature type="chain" id="PRO_5045922729" evidence="2">
    <location>
        <begin position="24"/>
        <end position="225"/>
    </location>
</feature>
<sequence length="225" mass="24283">MKKRLLIAAAAGAFLTVPSVAQADEGWYFGAAVGYGGPGDSDVSVQGSAAREINGESDWRQALALGYDFADGWRVEAEAAHRFNDTGAIGGFEQSQSDFHMWSLMVNLFYDWNPDGWYHPYLGGGLGFASVDGSLQALDTGTVLPGPGTTTPSNAVIANDQDVSFVWQFLAGVGWHLSDNWIFDTQYRYFSTGDLAYPGFQVDALGGHEAWLGLRYVFNAPPPPP</sequence>
<feature type="domain" description="Outer membrane protein beta-barrel" evidence="3">
    <location>
        <begin position="8"/>
        <end position="202"/>
    </location>
</feature>
<comment type="caution">
    <text evidence="4">The sequence shown here is derived from an EMBL/GenBank/DDBJ whole genome shotgun (WGS) entry which is preliminary data.</text>
</comment>
<dbReference type="InterPro" id="IPR027385">
    <property type="entry name" value="Beta-barrel_OMP"/>
</dbReference>
<feature type="non-terminal residue" evidence="4">
    <location>
        <position position="225"/>
    </location>
</feature>
<evidence type="ECO:0000313" key="4">
    <source>
        <dbReference type="EMBL" id="MEE2567779.1"/>
    </source>
</evidence>
<reference evidence="4 5" key="1">
    <citation type="submission" date="2024-01" db="EMBL/GenBank/DDBJ databases">
        <title>Hyphobacterium bacterium isolated from marine sediment.</title>
        <authorList>
            <person name="Zhao S."/>
        </authorList>
    </citation>
    <scope>NUCLEOTIDE SEQUENCE [LARGE SCALE GENOMIC DNA]</scope>
    <source>
        <strain evidence="4 5">Y60-23</strain>
    </source>
</reference>
<organism evidence="4 5">
    <name type="scientific">Hyphobacterium marinum</name>
    <dbReference type="NCBI Taxonomy" id="3116574"/>
    <lineage>
        <taxon>Bacteria</taxon>
        <taxon>Pseudomonadati</taxon>
        <taxon>Pseudomonadota</taxon>
        <taxon>Alphaproteobacteria</taxon>
        <taxon>Maricaulales</taxon>
        <taxon>Maricaulaceae</taxon>
        <taxon>Hyphobacterium</taxon>
    </lineage>
</organism>
<keyword evidence="1 2" id="KW-0732">Signal</keyword>
<proteinExistence type="predicted"/>
<evidence type="ECO:0000313" key="5">
    <source>
        <dbReference type="Proteomes" id="UP001310692"/>
    </source>
</evidence>
<evidence type="ECO:0000256" key="2">
    <source>
        <dbReference type="SAM" id="SignalP"/>
    </source>
</evidence>
<dbReference type="Pfam" id="PF13505">
    <property type="entry name" value="OMP_b-brl"/>
    <property type="match status" value="1"/>
</dbReference>
<dbReference type="SUPFAM" id="SSF56925">
    <property type="entry name" value="OMPA-like"/>
    <property type="match status" value="1"/>
</dbReference>
<dbReference type="RefSeq" id="WP_330197387.1">
    <property type="nucleotide sequence ID" value="NZ_JAZDRO010000014.1"/>
</dbReference>
<evidence type="ECO:0000256" key="1">
    <source>
        <dbReference type="ARBA" id="ARBA00022729"/>
    </source>
</evidence>
<gene>
    <name evidence="4" type="ORF">V0U35_13955</name>
</gene>
<dbReference type="Proteomes" id="UP001310692">
    <property type="component" value="Unassembled WGS sequence"/>
</dbReference>
<dbReference type="Gene3D" id="2.40.160.20">
    <property type="match status" value="1"/>
</dbReference>
<dbReference type="EMBL" id="JAZDRO010000014">
    <property type="protein sequence ID" value="MEE2567779.1"/>
    <property type="molecule type" value="Genomic_DNA"/>
</dbReference>
<keyword evidence="5" id="KW-1185">Reference proteome</keyword>
<evidence type="ECO:0000259" key="3">
    <source>
        <dbReference type="Pfam" id="PF13505"/>
    </source>
</evidence>
<accession>A0ABU7M1T3</accession>
<feature type="signal peptide" evidence="2">
    <location>
        <begin position="1"/>
        <end position="23"/>
    </location>
</feature>
<dbReference type="InterPro" id="IPR011250">
    <property type="entry name" value="OMP/PagP_B-barrel"/>
</dbReference>
<protein>
    <submittedName>
        <fullName evidence="4">Outer membrane protein</fullName>
    </submittedName>
</protein>